<gene>
    <name evidence="1" type="ORF">C2L80_07025</name>
</gene>
<dbReference type="EMBL" id="PPEL01000034">
    <property type="protein sequence ID" value="PNV65365.1"/>
    <property type="molecule type" value="Genomic_DNA"/>
</dbReference>
<sequence>MADRMVESSDVEVPEIPETLEKVLLFTLEEAKEKMEHGEDVVPFTALVVKENLFMESHPGESADECFNFARHTVEHARGAEAYALCYDGYIEVDDGEKDALIAEGGVPGGDHGYAVGYLYEVGEDGAVTFETEPAYIGEAPNFMIALQKADSYSDDEIDAKYLDGEESEGEPGE</sequence>
<proteinExistence type="predicted"/>
<name>A0A2K2U4V6_9ACTN</name>
<protein>
    <submittedName>
        <fullName evidence="1">Uncharacterized protein</fullName>
    </submittedName>
</protein>
<keyword evidence="2" id="KW-1185">Reference proteome</keyword>
<dbReference type="RefSeq" id="WP_087197259.1">
    <property type="nucleotide sequence ID" value="NZ_PPEL01000034.1"/>
</dbReference>
<dbReference type="Proteomes" id="UP000236488">
    <property type="component" value="Unassembled WGS sequence"/>
</dbReference>
<accession>A0A2K2U4V6</accession>
<evidence type="ECO:0000313" key="2">
    <source>
        <dbReference type="Proteomes" id="UP000236488"/>
    </source>
</evidence>
<comment type="caution">
    <text evidence="1">The sequence shown here is derived from an EMBL/GenBank/DDBJ whole genome shotgun (WGS) entry which is preliminary data.</text>
</comment>
<reference evidence="1 2" key="1">
    <citation type="journal article" date="2018" name="Int. J. Syst. Evol. Microbiol.">
        <title>Rubneribacter badeniensis gen. nov., sp. nov. and Enteroscipio rubneri gen. nov., sp. nov., new members of the Eggerthellaceae isolated from human faeces.</title>
        <authorList>
            <person name="Danylec N."/>
            <person name="Gobl A."/>
            <person name="Stoll D.A."/>
            <person name="Hetzer B."/>
            <person name="Kulling S.E."/>
            <person name="Huch M."/>
        </authorList>
    </citation>
    <scope>NUCLEOTIDE SEQUENCE [LARGE SCALE GENOMIC DNA]</scope>
    <source>
        <strain evidence="1 2">ResAG-85</strain>
    </source>
</reference>
<evidence type="ECO:0000313" key="1">
    <source>
        <dbReference type="EMBL" id="PNV65365.1"/>
    </source>
</evidence>
<organism evidence="1 2">
    <name type="scientific">Rubneribacter badeniensis</name>
    <dbReference type="NCBI Taxonomy" id="2070688"/>
    <lineage>
        <taxon>Bacteria</taxon>
        <taxon>Bacillati</taxon>
        <taxon>Actinomycetota</taxon>
        <taxon>Coriobacteriia</taxon>
        <taxon>Eggerthellales</taxon>
        <taxon>Eggerthellaceae</taxon>
        <taxon>Rubneribacter</taxon>
    </lineage>
</organism>
<dbReference type="AlphaFoldDB" id="A0A2K2U4V6"/>